<name>A0A1W0WYK1_HYPEX</name>
<dbReference type="AlphaFoldDB" id="A0A1W0WYK1"/>
<evidence type="ECO:0000256" key="1">
    <source>
        <dbReference type="SAM" id="Coils"/>
    </source>
</evidence>
<protein>
    <submittedName>
        <fullName evidence="3">Uncharacterized protein</fullName>
    </submittedName>
</protein>
<dbReference type="Proteomes" id="UP000192578">
    <property type="component" value="Unassembled WGS sequence"/>
</dbReference>
<sequence length="287" mass="31528">MSHTHEQKFERVEERTIDEKKGTEEVRVGIDTGYGDPALNFQPTDATLVRTPCVGGDVMSSNRSSACSSGVAGASQFASHSMRDSSSGNVVKEAEKTTSYTHTEAHAPLITPSQPFIVTGAAGLAQEIVGEGFTASASRISGGAVNTKVIETAEMRQKELREQEQFAREQAAIIQHHDKDLARKTEKYQKEAEAEAEKIRKELEKQHARDVEFRKDLVETAIDRQKQEIDLEAKKAKADLERERQMAKEALDNSKMQTNIEVQMNSAAGMTTSGGTSVSESHVSKNF</sequence>
<organism evidence="3 4">
    <name type="scientific">Hypsibius exemplaris</name>
    <name type="common">Freshwater tardigrade</name>
    <dbReference type="NCBI Taxonomy" id="2072580"/>
    <lineage>
        <taxon>Eukaryota</taxon>
        <taxon>Metazoa</taxon>
        <taxon>Ecdysozoa</taxon>
        <taxon>Tardigrada</taxon>
        <taxon>Eutardigrada</taxon>
        <taxon>Parachela</taxon>
        <taxon>Hypsibioidea</taxon>
        <taxon>Hypsibiidae</taxon>
        <taxon>Hypsibius</taxon>
    </lineage>
</organism>
<keyword evidence="4" id="KW-1185">Reference proteome</keyword>
<feature type="region of interest" description="Disordered" evidence="2">
    <location>
        <begin position="1"/>
        <end position="24"/>
    </location>
</feature>
<evidence type="ECO:0000313" key="4">
    <source>
        <dbReference type="Proteomes" id="UP000192578"/>
    </source>
</evidence>
<feature type="coiled-coil region" evidence="1">
    <location>
        <begin position="150"/>
        <end position="257"/>
    </location>
</feature>
<dbReference type="OrthoDB" id="10064167at2759"/>
<accession>A0A1W0WYK1</accession>
<feature type="region of interest" description="Disordered" evidence="2">
    <location>
        <begin position="268"/>
        <end position="287"/>
    </location>
</feature>
<proteinExistence type="predicted"/>
<gene>
    <name evidence="3" type="ORF">BV898_05814</name>
</gene>
<evidence type="ECO:0000256" key="2">
    <source>
        <dbReference type="SAM" id="MobiDB-lite"/>
    </source>
</evidence>
<comment type="caution">
    <text evidence="3">The sequence shown here is derived from an EMBL/GenBank/DDBJ whole genome shotgun (WGS) entry which is preliminary data.</text>
</comment>
<evidence type="ECO:0000313" key="3">
    <source>
        <dbReference type="EMBL" id="OQV20263.1"/>
    </source>
</evidence>
<keyword evidence="1" id="KW-0175">Coiled coil</keyword>
<dbReference type="EMBL" id="MTYJ01000032">
    <property type="protein sequence ID" value="OQV20263.1"/>
    <property type="molecule type" value="Genomic_DNA"/>
</dbReference>
<reference evidence="4" key="1">
    <citation type="submission" date="2017-01" db="EMBL/GenBank/DDBJ databases">
        <title>Comparative genomics of anhydrobiosis in the tardigrade Hypsibius dujardini.</title>
        <authorList>
            <person name="Yoshida Y."/>
            <person name="Koutsovoulos G."/>
            <person name="Laetsch D."/>
            <person name="Stevens L."/>
            <person name="Kumar S."/>
            <person name="Horikawa D."/>
            <person name="Ishino K."/>
            <person name="Komine S."/>
            <person name="Tomita M."/>
            <person name="Blaxter M."/>
            <person name="Arakawa K."/>
        </authorList>
    </citation>
    <scope>NUCLEOTIDE SEQUENCE [LARGE SCALE GENOMIC DNA]</scope>
    <source>
        <strain evidence="4">Z151</strain>
    </source>
</reference>